<dbReference type="InterPro" id="IPR052437">
    <property type="entry name" value="Pectin_Meth_Modulator"/>
</dbReference>
<evidence type="ECO:0000256" key="5">
    <source>
        <dbReference type="ARBA" id="ARBA00023180"/>
    </source>
</evidence>
<name>A0ABD1GTB2_SALDI</name>
<dbReference type="EMBL" id="JBEAFC010000008">
    <property type="protein sequence ID" value="KAL1547377.1"/>
    <property type="molecule type" value="Genomic_DNA"/>
</dbReference>
<evidence type="ECO:0000259" key="7">
    <source>
        <dbReference type="Pfam" id="PF04862"/>
    </source>
</evidence>
<dbReference type="Gene3D" id="2.60.120.260">
    <property type="entry name" value="Galactose-binding domain-like"/>
    <property type="match status" value="1"/>
</dbReference>
<sequence length="386" mass="41198">MKIRNIFITCIWLAIASADTLQNSDFELPPTDWNETSPAFFPLNGSSIPGWTYDGAVQYVTAGGELSLPRNGHAVLLQEDGKINQTFVANGEEMQYLLTFTLGRRRARNCTANASLVVSAPDSSAQFSLTLKYGKESWEVYGHHLGSWGGGESVNLVIESQDIDAEPESTCWPVVDDVMLSTVGSLKQGDDNLLPNGGFELGPAFPDFPNDGVLLDSEPSLVESALQQWTVTGTVKYIDAKNFFVPEGKAAVEIVSGVSAGVQTAKQLDQGSDYNLEFMLGDANDSCSGVLVVGVAAGSSAQNFTIQSNGTGSAKKYAMTFKGAGPSPTSISFQSYTTTQRDDGVFCGPVIDGVVLKASSGHKSYMQFSFLMTVLLATVLKLGNLM</sequence>
<evidence type="ECO:0000256" key="1">
    <source>
        <dbReference type="ARBA" id="ARBA00004196"/>
    </source>
</evidence>
<evidence type="ECO:0000313" key="9">
    <source>
        <dbReference type="Proteomes" id="UP001567538"/>
    </source>
</evidence>
<dbReference type="Proteomes" id="UP001567538">
    <property type="component" value="Unassembled WGS sequence"/>
</dbReference>
<feature type="chain" id="PRO_5044882840" description="DUF642 domain-containing protein" evidence="6">
    <location>
        <begin position="19"/>
        <end position="386"/>
    </location>
</feature>
<keyword evidence="3" id="KW-0964">Secreted</keyword>
<dbReference type="InterPro" id="IPR006946">
    <property type="entry name" value="DGR2-like_dom"/>
</dbReference>
<accession>A0ABD1GTB2</accession>
<feature type="domain" description="DUF642" evidence="7">
    <location>
        <begin position="192"/>
        <end position="357"/>
    </location>
</feature>
<evidence type="ECO:0000256" key="4">
    <source>
        <dbReference type="ARBA" id="ARBA00022729"/>
    </source>
</evidence>
<dbReference type="Pfam" id="PF04862">
    <property type="entry name" value="DUF642"/>
    <property type="match status" value="2"/>
</dbReference>
<reference evidence="8 9" key="1">
    <citation type="submission" date="2024-06" db="EMBL/GenBank/DDBJ databases">
        <title>A chromosome level genome sequence of Diviner's sage (Salvia divinorum).</title>
        <authorList>
            <person name="Ford S.A."/>
            <person name="Ro D.-K."/>
            <person name="Ness R.W."/>
            <person name="Phillips M.A."/>
        </authorList>
    </citation>
    <scope>NUCLEOTIDE SEQUENCE [LARGE SCALE GENOMIC DNA]</scope>
    <source>
        <strain evidence="8">SAF-2024a</strain>
        <tissue evidence="8">Leaf</tissue>
    </source>
</reference>
<organism evidence="8 9">
    <name type="scientific">Salvia divinorum</name>
    <name type="common">Maria pastora</name>
    <name type="synonym">Diviner's sage</name>
    <dbReference type="NCBI Taxonomy" id="28513"/>
    <lineage>
        <taxon>Eukaryota</taxon>
        <taxon>Viridiplantae</taxon>
        <taxon>Streptophyta</taxon>
        <taxon>Embryophyta</taxon>
        <taxon>Tracheophyta</taxon>
        <taxon>Spermatophyta</taxon>
        <taxon>Magnoliopsida</taxon>
        <taxon>eudicotyledons</taxon>
        <taxon>Gunneridae</taxon>
        <taxon>Pentapetalae</taxon>
        <taxon>asterids</taxon>
        <taxon>lamiids</taxon>
        <taxon>Lamiales</taxon>
        <taxon>Lamiaceae</taxon>
        <taxon>Nepetoideae</taxon>
        <taxon>Mentheae</taxon>
        <taxon>Salviinae</taxon>
        <taxon>Salvia</taxon>
        <taxon>Salvia subgen. Calosphace</taxon>
    </lineage>
</organism>
<gene>
    <name evidence="8" type="ORF">AAHA92_23864</name>
</gene>
<keyword evidence="5" id="KW-0325">Glycoprotein</keyword>
<dbReference type="AlphaFoldDB" id="A0ABD1GTB2"/>
<keyword evidence="4 6" id="KW-0732">Signal</keyword>
<evidence type="ECO:0000256" key="2">
    <source>
        <dbReference type="ARBA" id="ARBA00004613"/>
    </source>
</evidence>
<evidence type="ECO:0000256" key="6">
    <source>
        <dbReference type="SAM" id="SignalP"/>
    </source>
</evidence>
<evidence type="ECO:0000313" key="8">
    <source>
        <dbReference type="EMBL" id="KAL1547377.1"/>
    </source>
</evidence>
<dbReference type="GO" id="GO:0005576">
    <property type="term" value="C:extracellular region"/>
    <property type="evidence" value="ECO:0007669"/>
    <property type="project" value="UniProtKB-SubCell"/>
</dbReference>
<protein>
    <recommendedName>
        <fullName evidence="7">DUF642 domain-containing protein</fullName>
    </recommendedName>
</protein>
<dbReference type="PANTHER" id="PTHR31265:SF28">
    <property type="entry name" value="EMB|CAB87702.1"/>
    <property type="match status" value="1"/>
</dbReference>
<proteinExistence type="predicted"/>
<feature type="domain" description="DUF642" evidence="7">
    <location>
        <begin position="20"/>
        <end position="180"/>
    </location>
</feature>
<comment type="caution">
    <text evidence="8">The sequence shown here is derived from an EMBL/GenBank/DDBJ whole genome shotgun (WGS) entry which is preliminary data.</text>
</comment>
<evidence type="ECO:0000256" key="3">
    <source>
        <dbReference type="ARBA" id="ARBA00022525"/>
    </source>
</evidence>
<comment type="subcellular location">
    <subcellularLocation>
        <location evidence="1">Cell envelope</location>
    </subcellularLocation>
    <subcellularLocation>
        <location evidence="2">Secreted</location>
    </subcellularLocation>
</comment>
<dbReference type="PANTHER" id="PTHR31265">
    <property type="entry name" value="OS02G0527500 PROTEIN-RELATED"/>
    <property type="match status" value="1"/>
</dbReference>
<keyword evidence="9" id="KW-1185">Reference proteome</keyword>
<feature type="signal peptide" evidence="6">
    <location>
        <begin position="1"/>
        <end position="18"/>
    </location>
</feature>